<proteinExistence type="predicted"/>
<evidence type="ECO:0008006" key="3">
    <source>
        <dbReference type="Google" id="ProtNLM"/>
    </source>
</evidence>
<dbReference type="Proteomes" id="UP000284842">
    <property type="component" value="Unassembled WGS sequence"/>
</dbReference>
<sequence length="836" mass="95186">MEMEVEYGRGDGQQIQTQMVDIDPMLPTKVLSLDFNAILFQTKADELSAQFNGLYKQLQFTVLRARQSEVNAEMCASLQSPIRKLPYKILVEILYLGSIPGRTILRANGPPFTFRRVCRYWKDIVSNDGLLWDYLRSRSEIDSRFSSNTLARIRQAMGIQYSHNGPRSTTSSVTLFTDTHQEEGSMPEEVLAIPLNAFGLSTVSFGISSINKDRFQMRAEYGHSGEQIRIIDVDPMLPTKCSQFNDIRNKCIRMGGSPSDEELALLCAYKFQWHTEHFLLQKQVKELTSRLGALYRELLSILVNIRQMEINANVCTSLDAPIRHLSPKILCNIFYLCISENTKVSRSGTAPLHLLEVCKYWNKIVTDEHSLWNRIRFDINSSFSNNSLRRIKHVLSIYRSGSKSTAPFSLGLFTTVRCEYGEKGMHERVMRLIRPHLQWCKGLYLASTNANWYERFSSFPPDKLKSLESLYLNFEDTGSGRADFRQAQKLKKVDLVLWKRRHIRQLLLPYQQLLHLSVSMKISRQDFPNPVSTFVNMLAHCTNLESLQVAFEYHYNDRATRSLNVNSSLVGPHPIILSSLRTFKLVSEFSSHLVDFVKSFKVPRLTNLSVDAFYPFHLSYRDGPPLADVVNAHLGGPLSFFSQLVELELVHVSLNQEEIQDLLYAAKQLEKLTMMNLLSSSGSAHGACWIDNKSLLDLLVIHPRLITPADANYGQENETATYTPLVPRLCNLRLFCSSDTKTSPRFPVETLVEVSNTRKTWLKSSSVHYSGLSHNPKFVIHITFEGGCQDLAFDIEQSLKDLGVTVSVKHQDTSLQKILESSYRPSASSIATMYPL</sequence>
<protein>
    <recommendedName>
        <fullName evidence="3">F-box domain-containing protein</fullName>
    </recommendedName>
</protein>
<evidence type="ECO:0000313" key="2">
    <source>
        <dbReference type="Proteomes" id="UP000284842"/>
    </source>
</evidence>
<keyword evidence="2" id="KW-1185">Reference proteome</keyword>
<name>A0A409YLR6_9AGAR</name>
<evidence type="ECO:0000313" key="1">
    <source>
        <dbReference type="EMBL" id="PPR03962.1"/>
    </source>
</evidence>
<gene>
    <name evidence="1" type="ORF">CVT24_008317</name>
</gene>
<dbReference type="OrthoDB" id="3022607at2759"/>
<comment type="caution">
    <text evidence="1">The sequence shown here is derived from an EMBL/GenBank/DDBJ whole genome shotgun (WGS) entry which is preliminary data.</text>
</comment>
<accession>A0A409YLR6</accession>
<reference evidence="1 2" key="1">
    <citation type="journal article" date="2018" name="Evol. Lett.">
        <title>Horizontal gene cluster transfer increased hallucinogenic mushroom diversity.</title>
        <authorList>
            <person name="Reynolds H.T."/>
            <person name="Vijayakumar V."/>
            <person name="Gluck-Thaler E."/>
            <person name="Korotkin H.B."/>
            <person name="Matheny P.B."/>
            <person name="Slot J.C."/>
        </authorList>
    </citation>
    <scope>NUCLEOTIDE SEQUENCE [LARGE SCALE GENOMIC DNA]</scope>
    <source>
        <strain evidence="1 2">2629</strain>
    </source>
</reference>
<dbReference type="AlphaFoldDB" id="A0A409YLR6"/>
<organism evidence="1 2">
    <name type="scientific">Panaeolus cyanescens</name>
    <dbReference type="NCBI Taxonomy" id="181874"/>
    <lineage>
        <taxon>Eukaryota</taxon>
        <taxon>Fungi</taxon>
        <taxon>Dikarya</taxon>
        <taxon>Basidiomycota</taxon>
        <taxon>Agaricomycotina</taxon>
        <taxon>Agaricomycetes</taxon>
        <taxon>Agaricomycetidae</taxon>
        <taxon>Agaricales</taxon>
        <taxon>Agaricineae</taxon>
        <taxon>Galeropsidaceae</taxon>
        <taxon>Panaeolus</taxon>
    </lineage>
</organism>
<dbReference type="InParanoid" id="A0A409YLR6"/>
<dbReference type="EMBL" id="NHTK01001005">
    <property type="protein sequence ID" value="PPR03962.1"/>
    <property type="molecule type" value="Genomic_DNA"/>
</dbReference>